<dbReference type="Gene3D" id="3.80.10.10">
    <property type="entry name" value="Ribonuclease Inhibitor"/>
    <property type="match status" value="1"/>
</dbReference>
<dbReference type="SUPFAM" id="SSF81383">
    <property type="entry name" value="F-box domain"/>
    <property type="match status" value="1"/>
</dbReference>
<name>A0A6N1NHH5_9VIRU</name>
<dbReference type="InterPro" id="IPR032675">
    <property type="entry name" value="LRR_dom_sf"/>
</dbReference>
<dbReference type="InterPro" id="IPR036770">
    <property type="entry name" value="Ankyrin_rpt-contain_sf"/>
</dbReference>
<dbReference type="SUPFAM" id="SSF48403">
    <property type="entry name" value="Ankyrin repeat"/>
    <property type="match status" value="1"/>
</dbReference>
<dbReference type="PROSITE" id="PS50181">
    <property type="entry name" value="FBOX"/>
    <property type="match status" value="1"/>
</dbReference>
<dbReference type="Pfam" id="PF12937">
    <property type="entry name" value="F-box-like"/>
    <property type="match status" value="1"/>
</dbReference>
<accession>A0A6N1NHH5</accession>
<dbReference type="EMBL" id="MF405918">
    <property type="protein sequence ID" value="QKU34495.1"/>
    <property type="molecule type" value="Genomic_DNA"/>
</dbReference>
<evidence type="ECO:0000259" key="1">
    <source>
        <dbReference type="PROSITE" id="PS50181"/>
    </source>
</evidence>
<dbReference type="Pfam" id="PF12796">
    <property type="entry name" value="Ank_2"/>
    <property type="match status" value="1"/>
</dbReference>
<sequence>MDTLYHDVMGLIFGYLPLKNIIELELVCKKFRKFIRSHLWNMKVRLYKIKNIEHVVNNYNFLHYDFSYSLIDDSIVEKLGYCRTLNLSWCVFITNNSLKYLNKCESVVLNYCPKINNCLQLSPQNITEDYLKLLVDFYVKAIYHNNIEIIKCIQKNIDTNNIKKEKFISQLFAANAIKIAFRRSNIRIIKHVERYINYLGNCDTPIFIYFGRTTNINNPIIDAAEHGDLVIFKYLHSVGYNIHFNKNRPFEIAIENNHFDIVKYIMDADDTHKNMDFRFIHLSIKNGHDRITKLLSTKPTYGIKLSPTMVTGYKNKNFWMGFNVVP</sequence>
<proteinExistence type="predicted"/>
<reference evidence="2" key="2">
    <citation type="journal article" date="2018" name="Nat. Commun.">
        <title>Tailed giant Tupanvirus possesses the most complete translational apparatus of the known virosphere.</title>
        <authorList>
            <person name="Abrahao J."/>
            <person name="Silva L."/>
            <person name="Silva L.S."/>
            <person name="Khalil J.Y.B."/>
            <person name="Rodrigues R."/>
            <person name="Arantes T."/>
            <person name="Assis F."/>
            <person name="Boratto P."/>
            <person name="Andrade M."/>
            <person name="Kroon E.G."/>
            <person name="Ribeiro B."/>
            <person name="Bergier I."/>
            <person name="Seligmann H."/>
            <person name="Ghigo E."/>
            <person name="Colson P."/>
            <person name="Levasseur A."/>
            <person name="Kroemer G."/>
            <person name="Raoult D."/>
            <person name="La Scola B."/>
        </authorList>
    </citation>
    <scope>NUCLEOTIDE SEQUENCE [LARGE SCALE GENOMIC DNA]</scope>
    <source>
        <strain evidence="2">Deep ocean</strain>
    </source>
</reference>
<dbReference type="Gene3D" id="1.20.1280.50">
    <property type="match status" value="1"/>
</dbReference>
<dbReference type="InterPro" id="IPR001810">
    <property type="entry name" value="F-box_dom"/>
</dbReference>
<evidence type="ECO:0000313" key="2">
    <source>
        <dbReference type="EMBL" id="QKU34495.1"/>
    </source>
</evidence>
<dbReference type="InterPro" id="IPR002110">
    <property type="entry name" value="Ankyrin_rpt"/>
</dbReference>
<dbReference type="KEGG" id="vg:80517820"/>
<protein>
    <submittedName>
        <fullName evidence="2">Putative ankyrin repeat protein</fullName>
    </submittedName>
</protein>
<reference evidence="2" key="1">
    <citation type="submission" date="2017-06" db="EMBL/GenBank/DDBJ databases">
        <authorList>
            <person name="Assis F.L."/>
            <person name="Abrahao J.S."/>
            <person name="Silva L."/>
            <person name="Khalil J.B."/>
            <person name="Rodrigues R."/>
            <person name="Silva L.S."/>
            <person name="Boratto P."/>
            <person name="Andrade M."/>
            <person name="Kroon E.G."/>
            <person name="Ribeiro B."/>
            <person name="Bergier I."/>
            <person name="Seligmann H."/>
            <person name="Ghigo E."/>
            <person name="Colson P."/>
            <person name="Levasseur A."/>
            <person name="Raoult D."/>
            <person name="Scola B.L."/>
        </authorList>
    </citation>
    <scope>NUCLEOTIDE SEQUENCE</scope>
    <source>
        <strain evidence="2">Deep ocean</strain>
    </source>
</reference>
<dbReference type="InterPro" id="IPR036047">
    <property type="entry name" value="F-box-like_dom_sf"/>
</dbReference>
<dbReference type="SMART" id="SM00248">
    <property type="entry name" value="ANK"/>
    <property type="match status" value="2"/>
</dbReference>
<feature type="domain" description="F-box" evidence="1">
    <location>
        <begin position="1"/>
        <end position="43"/>
    </location>
</feature>
<dbReference type="GeneID" id="80517820"/>
<dbReference type="RefSeq" id="YP_010781129.1">
    <property type="nucleotide sequence ID" value="NC_075038.1"/>
</dbReference>
<organism evidence="2">
    <name type="scientific">Tupanvirus deep ocean</name>
    <dbReference type="NCBI Taxonomy" id="2126984"/>
    <lineage>
        <taxon>Viruses</taxon>
        <taxon>Varidnaviria</taxon>
        <taxon>Bamfordvirae</taxon>
        <taxon>Nucleocytoviricota</taxon>
        <taxon>Megaviricetes</taxon>
        <taxon>Imitervirales</taxon>
        <taxon>Mimiviridae</taxon>
        <taxon>Megamimivirinae</taxon>
        <taxon>Tupanvirus</taxon>
        <taxon>Tupanvirus altamarinense</taxon>
    </lineage>
</organism>
<dbReference type="Gene3D" id="1.25.40.20">
    <property type="entry name" value="Ankyrin repeat-containing domain"/>
    <property type="match status" value="1"/>
</dbReference>